<dbReference type="EMBL" id="JAHRIO010096094">
    <property type="protein sequence ID" value="MEQ2190131.1"/>
    <property type="molecule type" value="Genomic_DNA"/>
</dbReference>
<reference evidence="2 3" key="1">
    <citation type="submission" date="2021-06" db="EMBL/GenBank/DDBJ databases">
        <authorList>
            <person name="Palmer J.M."/>
        </authorList>
    </citation>
    <scope>NUCLEOTIDE SEQUENCE [LARGE SCALE GENOMIC DNA]</scope>
    <source>
        <strain evidence="2 3">GA_2019</strain>
        <tissue evidence="2">Muscle</tissue>
    </source>
</reference>
<keyword evidence="1" id="KW-0472">Membrane</keyword>
<feature type="transmembrane region" description="Helical" evidence="1">
    <location>
        <begin position="50"/>
        <end position="71"/>
    </location>
</feature>
<protein>
    <submittedName>
        <fullName evidence="2">Uncharacterized protein</fullName>
    </submittedName>
</protein>
<keyword evidence="1" id="KW-1133">Transmembrane helix</keyword>
<sequence length="111" mass="11634">MLLDVDDLLSSSFSFSFSLSGGVTVSHLHITLSSACSSLTTVISSFSPSINLLFGIPLGLLSGSFSLGILLQMYSISILFTCSNHLSLASLVLSGKGQMHFLCTSGEQPDV</sequence>
<evidence type="ECO:0000313" key="2">
    <source>
        <dbReference type="EMBL" id="MEQ2190131.1"/>
    </source>
</evidence>
<keyword evidence="1" id="KW-0812">Transmembrane</keyword>
<name>A0ABV0Q3P4_9TELE</name>
<evidence type="ECO:0000256" key="1">
    <source>
        <dbReference type="SAM" id="Phobius"/>
    </source>
</evidence>
<organism evidence="2 3">
    <name type="scientific">Goodea atripinnis</name>
    <dbReference type="NCBI Taxonomy" id="208336"/>
    <lineage>
        <taxon>Eukaryota</taxon>
        <taxon>Metazoa</taxon>
        <taxon>Chordata</taxon>
        <taxon>Craniata</taxon>
        <taxon>Vertebrata</taxon>
        <taxon>Euteleostomi</taxon>
        <taxon>Actinopterygii</taxon>
        <taxon>Neopterygii</taxon>
        <taxon>Teleostei</taxon>
        <taxon>Neoteleostei</taxon>
        <taxon>Acanthomorphata</taxon>
        <taxon>Ovalentaria</taxon>
        <taxon>Atherinomorphae</taxon>
        <taxon>Cyprinodontiformes</taxon>
        <taxon>Goodeidae</taxon>
        <taxon>Goodea</taxon>
    </lineage>
</organism>
<dbReference type="Proteomes" id="UP001476798">
    <property type="component" value="Unassembled WGS sequence"/>
</dbReference>
<comment type="caution">
    <text evidence="2">The sequence shown here is derived from an EMBL/GenBank/DDBJ whole genome shotgun (WGS) entry which is preliminary data.</text>
</comment>
<gene>
    <name evidence="2" type="ORF">GOODEAATRI_032551</name>
</gene>
<evidence type="ECO:0000313" key="3">
    <source>
        <dbReference type="Proteomes" id="UP001476798"/>
    </source>
</evidence>
<keyword evidence="3" id="KW-1185">Reference proteome</keyword>
<accession>A0ABV0Q3P4</accession>
<proteinExistence type="predicted"/>